<reference evidence="2 3" key="1">
    <citation type="submission" date="2018-04" db="EMBL/GenBank/DDBJ databases">
        <title>Marixanthomonas spongiae HN-E44 sp. nov., isolated from a marine sponge.</title>
        <authorList>
            <person name="Luo L."/>
            <person name="Zhuang L."/>
        </authorList>
    </citation>
    <scope>NUCLEOTIDE SEQUENCE [LARGE SCALE GENOMIC DNA]</scope>
    <source>
        <strain evidence="2 3">HN-E44</strain>
    </source>
</reference>
<proteinExistence type="predicted"/>
<organism evidence="2 3">
    <name type="scientific">Marixanthomonas spongiae</name>
    <dbReference type="NCBI Taxonomy" id="2174845"/>
    <lineage>
        <taxon>Bacteria</taxon>
        <taxon>Pseudomonadati</taxon>
        <taxon>Bacteroidota</taxon>
        <taxon>Flavobacteriia</taxon>
        <taxon>Flavobacteriales</taxon>
        <taxon>Flavobacteriaceae</taxon>
        <taxon>Marixanthomonas</taxon>
    </lineage>
</organism>
<accession>A0A2U0HTK4</accession>
<gene>
    <name evidence="2" type="ORF">DDV96_15315</name>
</gene>
<dbReference type="AlphaFoldDB" id="A0A2U0HTK4"/>
<name>A0A2U0HTK4_9FLAO</name>
<evidence type="ECO:0000313" key="2">
    <source>
        <dbReference type="EMBL" id="PVW12167.1"/>
    </source>
</evidence>
<sequence length="102" mass="11870">MTNIEELQKEIQSLKKVLKNSTLFRKRVYTIKEASIVAGVSISYMQKLVASHQVPHSKPTGKLIFIRRRDLEKFLMKNYIKTNSQIEESIANTLRGLRKNHN</sequence>
<dbReference type="EMBL" id="QEHR01000016">
    <property type="protein sequence ID" value="PVW12167.1"/>
    <property type="molecule type" value="Genomic_DNA"/>
</dbReference>
<dbReference type="OrthoDB" id="597977at2"/>
<feature type="domain" description="Helix-turn-helix" evidence="1">
    <location>
        <begin position="28"/>
        <end position="78"/>
    </location>
</feature>
<protein>
    <recommendedName>
        <fullName evidence="1">Helix-turn-helix domain-containing protein</fullName>
    </recommendedName>
</protein>
<dbReference type="Pfam" id="PF12728">
    <property type="entry name" value="HTH_17"/>
    <property type="match status" value="1"/>
</dbReference>
<dbReference type="Proteomes" id="UP000245962">
    <property type="component" value="Unassembled WGS sequence"/>
</dbReference>
<dbReference type="InterPro" id="IPR041657">
    <property type="entry name" value="HTH_17"/>
</dbReference>
<dbReference type="RefSeq" id="WP_116695652.1">
    <property type="nucleotide sequence ID" value="NZ_QEHR01000016.1"/>
</dbReference>
<evidence type="ECO:0000259" key="1">
    <source>
        <dbReference type="Pfam" id="PF12728"/>
    </source>
</evidence>
<comment type="caution">
    <text evidence="2">The sequence shown here is derived from an EMBL/GenBank/DDBJ whole genome shotgun (WGS) entry which is preliminary data.</text>
</comment>
<evidence type="ECO:0000313" key="3">
    <source>
        <dbReference type="Proteomes" id="UP000245962"/>
    </source>
</evidence>
<keyword evidence="3" id="KW-1185">Reference proteome</keyword>